<dbReference type="InterPro" id="IPR003186">
    <property type="entry name" value="PA28_C"/>
</dbReference>
<dbReference type="GO" id="GO:0005654">
    <property type="term" value="C:nucleoplasm"/>
    <property type="evidence" value="ECO:0007669"/>
    <property type="project" value="TreeGrafter"/>
</dbReference>
<proteinExistence type="inferred from homology"/>
<protein>
    <submittedName>
        <fullName evidence="3">Proteasome activator complex subunit 3</fullName>
    </submittedName>
</protein>
<dbReference type="OrthoDB" id="6591885at2759"/>
<dbReference type="PANTHER" id="PTHR10660">
    <property type="entry name" value="PROTEASOME REGULATOR PA28"/>
    <property type="match status" value="1"/>
</dbReference>
<evidence type="ECO:0000256" key="1">
    <source>
        <dbReference type="ARBA" id="ARBA00005883"/>
    </source>
</evidence>
<reference evidence="3" key="1">
    <citation type="submission" date="2020-04" db="EMBL/GenBank/DDBJ databases">
        <authorList>
            <person name="Alioto T."/>
            <person name="Alioto T."/>
            <person name="Gomez Garrido J."/>
        </authorList>
    </citation>
    <scope>NUCLEOTIDE SEQUENCE</scope>
    <source>
        <strain evidence="3">A484AB</strain>
    </source>
</reference>
<evidence type="ECO:0000313" key="3">
    <source>
        <dbReference type="EMBL" id="CAB4036779.1"/>
    </source>
</evidence>
<dbReference type="Gene3D" id="1.20.120.180">
    <property type="entry name" value="Proteasome activator pa28, C-terminal domain"/>
    <property type="match status" value="1"/>
</dbReference>
<dbReference type="AlphaFoldDB" id="A0A6S7LPL8"/>
<gene>
    <name evidence="3" type="ORF">PACLA_8A062596</name>
</gene>
<organism evidence="3 4">
    <name type="scientific">Paramuricea clavata</name>
    <name type="common">Red gorgonian</name>
    <name type="synonym">Violescent sea-whip</name>
    <dbReference type="NCBI Taxonomy" id="317549"/>
    <lineage>
        <taxon>Eukaryota</taxon>
        <taxon>Metazoa</taxon>
        <taxon>Cnidaria</taxon>
        <taxon>Anthozoa</taxon>
        <taxon>Octocorallia</taxon>
        <taxon>Malacalcyonacea</taxon>
        <taxon>Plexauridae</taxon>
        <taxon>Paramuricea</taxon>
    </lineage>
</organism>
<dbReference type="GO" id="GO:0005737">
    <property type="term" value="C:cytoplasm"/>
    <property type="evidence" value="ECO:0007669"/>
    <property type="project" value="TreeGrafter"/>
</dbReference>
<comment type="similarity">
    <text evidence="1">Belongs to the PA28 family.</text>
</comment>
<dbReference type="InterPro" id="IPR036252">
    <property type="entry name" value="Proteasome_activ_sf"/>
</dbReference>
<dbReference type="GO" id="GO:0061133">
    <property type="term" value="F:endopeptidase activator activity"/>
    <property type="evidence" value="ECO:0007669"/>
    <property type="project" value="TreeGrafter"/>
</dbReference>
<dbReference type="PANTHER" id="PTHR10660:SF2">
    <property type="entry name" value="LD45860P"/>
    <property type="match status" value="1"/>
</dbReference>
<evidence type="ECO:0000256" key="2">
    <source>
        <dbReference type="ARBA" id="ARBA00022942"/>
    </source>
</evidence>
<dbReference type="GO" id="GO:0061136">
    <property type="term" value="P:regulation of proteasomal protein catabolic process"/>
    <property type="evidence" value="ECO:0007669"/>
    <property type="project" value="TreeGrafter"/>
</dbReference>
<evidence type="ECO:0000313" key="4">
    <source>
        <dbReference type="Proteomes" id="UP001152795"/>
    </source>
</evidence>
<dbReference type="EMBL" id="CACRXK020022404">
    <property type="protein sequence ID" value="CAB4036779.1"/>
    <property type="molecule type" value="Genomic_DNA"/>
</dbReference>
<dbReference type="Proteomes" id="UP001152795">
    <property type="component" value="Unassembled WGS sequence"/>
</dbReference>
<dbReference type="InterPro" id="IPR036997">
    <property type="entry name" value="PA28_C_sf"/>
</dbReference>
<sequence length="156" mass="17944">MYVLVGPLKAIPLNEPLVDLIESLKPEIQDLMENCNSVKTWIQLLIPRIEDGNNFGVSIQEDILGEVTRIEAEAASFLDQISRYFITRGKVVSKVVKYPHIMDYRRTVVELDEKEYISLKLCCCELKNHYLCLHDAISKNLDKIKKPRSSNTDSLY</sequence>
<keyword evidence="4" id="KW-1185">Reference proteome</keyword>
<accession>A0A6S7LPL8</accession>
<keyword evidence="2 3" id="KW-0647">Proteasome</keyword>
<comment type="caution">
    <text evidence="3">The sequence shown here is derived from an EMBL/GenBank/DDBJ whole genome shotgun (WGS) entry which is preliminary data.</text>
</comment>
<dbReference type="InterPro" id="IPR009077">
    <property type="entry name" value="Proteasome_activ_PA28"/>
</dbReference>
<name>A0A6S7LPL8_PARCT</name>
<dbReference type="Pfam" id="PF02252">
    <property type="entry name" value="PA28_C"/>
    <property type="match status" value="1"/>
</dbReference>
<dbReference type="GO" id="GO:0008537">
    <property type="term" value="C:proteasome activator complex"/>
    <property type="evidence" value="ECO:0007669"/>
    <property type="project" value="InterPro"/>
</dbReference>
<dbReference type="GO" id="GO:2000045">
    <property type="term" value="P:regulation of G1/S transition of mitotic cell cycle"/>
    <property type="evidence" value="ECO:0007669"/>
    <property type="project" value="TreeGrafter"/>
</dbReference>
<dbReference type="SUPFAM" id="SSF47216">
    <property type="entry name" value="Proteasome activator"/>
    <property type="match status" value="1"/>
</dbReference>
<dbReference type="FunFam" id="1.20.120.180:FF:000001">
    <property type="entry name" value="Proteasome activator complex subunit 3"/>
    <property type="match status" value="1"/>
</dbReference>